<keyword evidence="2 5" id="KW-0378">Hydrolase</keyword>
<dbReference type="InterPro" id="IPR029000">
    <property type="entry name" value="Cyclophilin-like_dom_sf"/>
</dbReference>
<evidence type="ECO:0000256" key="2">
    <source>
        <dbReference type="ARBA" id="ARBA00022801"/>
    </source>
</evidence>
<comment type="caution">
    <text evidence="5">The sequence shown here is derived from an EMBL/GenBank/DDBJ whole genome shotgun (WGS) entry which is preliminary data.</text>
</comment>
<organism evidence="5 6">
    <name type="scientific">Gordonia defluvii</name>
    <dbReference type="NCBI Taxonomy" id="283718"/>
    <lineage>
        <taxon>Bacteria</taxon>
        <taxon>Bacillati</taxon>
        <taxon>Actinomycetota</taxon>
        <taxon>Actinomycetes</taxon>
        <taxon>Mycobacteriales</taxon>
        <taxon>Gordoniaceae</taxon>
        <taxon>Gordonia</taxon>
    </lineage>
</organism>
<dbReference type="GO" id="GO:0016787">
    <property type="term" value="F:hydrolase activity"/>
    <property type="evidence" value="ECO:0007669"/>
    <property type="project" value="UniProtKB-KW"/>
</dbReference>
<evidence type="ECO:0000313" key="6">
    <source>
        <dbReference type="Proteomes" id="UP001501035"/>
    </source>
</evidence>
<protein>
    <submittedName>
        <fullName evidence="5">Allophanate hydrolase subunit 1</fullName>
    </submittedName>
</protein>
<dbReference type="SUPFAM" id="SSF50891">
    <property type="entry name" value="Cyclophilin-like"/>
    <property type="match status" value="1"/>
</dbReference>
<evidence type="ECO:0000313" key="5">
    <source>
        <dbReference type="EMBL" id="GAA3030688.1"/>
    </source>
</evidence>
<reference evidence="6" key="1">
    <citation type="journal article" date="2019" name="Int. J. Syst. Evol. Microbiol.">
        <title>The Global Catalogue of Microorganisms (GCM) 10K type strain sequencing project: providing services to taxonomists for standard genome sequencing and annotation.</title>
        <authorList>
            <consortium name="The Broad Institute Genomics Platform"/>
            <consortium name="The Broad Institute Genome Sequencing Center for Infectious Disease"/>
            <person name="Wu L."/>
            <person name="Ma J."/>
        </authorList>
    </citation>
    <scope>NUCLEOTIDE SEQUENCE [LARGE SCALE GENOMIC DNA]</scope>
    <source>
        <strain evidence="6">JCM 14234</strain>
    </source>
</reference>
<dbReference type="SUPFAM" id="SSF160467">
    <property type="entry name" value="PH0987 N-terminal domain-like"/>
    <property type="match status" value="1"/>
</dbReference>
<dbReference type="Pfam" id="PF02682">
    <property type="entry name" value="CT_C_D"/>
    <property type="match status" value="1"/>
</dbReference>
<gene>
    <name evidence="5" type="ORF">GCM10010528_10090</name>
</gene>
<evidence type="ECO:0000259" key="4">
    <source>
        <dbReference type="SMART" id="SM00796"/>
    </source>
</evidence>
<evidence type="ECO:0000256" key="3">
    <source>
        <dbReference type="ARBA" id="ARBA00022840"/>
    </source>
</evidence>
<dbReference type="InterPro" id="IPR003833">
    <property type="entry name" value="CT_C_D"/>
</dbReference>
<dbReference type="EMBL" id="BAAAVS010000017">
    <property type="protein sequence ID" value="GAA3030688.1"/>
    <property type="molecule type" value="Genomic_DNA"/>
</dbReference>
<dbReference type="SMART" id="SM00796">
    <property type="entry name" value="AHS1"/>
    <property type="match status" value="1"/>
</dbReference>
<dbReference type="Gene3D" id="2.40.100.10">
    <property type="entry name" value="Cyclophilin-like"/>
    <property type="match status" value="1"/>
</dbReference>
<keyword evidence="6" id="KW-1185">Reference proteome</keyword>
<sequence>MRERPAGRGAVLLDFQATPAPRVAAADAAVALRAALSAGELPGVVDLIPAATTILVQGSPSRGVDHLALHRALRAGAASAADTSPGEVIIDVRYTGPDLHDVALHLGWTTGAVVAAHTSTRWRVEFMGFAPGFGYLVPDDPQDRCPPAESPRRAESRHRVEAGSVAVAAGYSAVYPGISPGGWNLLGHTDVELWDALADPPTPLQTGTIVHFRDLAAQVSG</sequence>
<feature type="domain" description="Carboxyltransferase" evidence="4">
    <location>
        <begin position="1"/>
        <end position="204"/>
    </location>
</feature>
<dbReference type="PANTHER" id="PTHR34698:SF2">
    <property type="entry name" value="5-OXOPROLINASE SUBUNIT B"/>
    <property type="match status" value="1"/>
</dbReference>
<dbReference type="PANTHER" id="PTHR34698">
    <property type="entry name" value="5-OXOPROLINASE SUBUNIT B"/>
    <property type="match status" value="1"/>
</dbReference>
<keyword evidence="1" id="KW-0547">Nucleotide-binding</keyword>
<accession>A0ABP6L2C1</accession>
<keyword evidence="3" id="KW-0067">ATP-binding</keyword>
<proteinExistence type="predicted"/>
<dbReference type="RefSeq" id="WP_290713548.1">
    <property type="nucleotide sequence ID" value="NZ_BAAAVS010000017.1"/>
</dbReference>
<name>A0ABP6L2C1_9ACTN</name>
<evidence type="ECO:0000256" key="1">
    <source>
        <dbReference type="ARBA" id="ARBA00022741"/>
    </source>
</evidence>
<dbReference type="Gene3D" id="3.30.1360.40">
    <property type="match status" value="1"/>
</dbReference>
<dbReference type="Proteomes" id="UP001501035">
    <property type="component" value="Unassembled WGS sequence"/>
</dbReference>
<dbReference type="InterPro" id="IPR010016">
    <property type="entry name" value="PxpB"/>
</dbReference>